<accession>A0A3B0VDQ2</accession>
<dbReference type="EMBL" id="UOEU01000852">
    <property type="protein sequence ID" value="VAW41655.1"/>
    <property type="molecule type" value="Genomic_DNA"/>
</dbReference>
<name>A0A3B0VDQ2_9ZZZZ</name>
<reference evidence="1" key="1">
    <citation type="submission" date="2018-06" db="EMBL/GenBank/DDBJ databases">
        <authorList>
            <person name="Zhirakovskaya E."/>
        </authorList>
    </citation>
    <scope>NUCLEOTIDE SEQUENCE</scope>
</reference>
<gene>
    <name evidence="1" type="ORF">MNBD_CHLOROFLEXI01-510</name>
</gene>
<sequence length="358" mass="41804">MRTALSDLENLFTAKVQYFDYAVLTGEGEKMLAAVEEVDDALDFIDLHLEYLSFARDEDSVDGGGIEEVLLDHRAKFFKLFEKASVSFLNQLDDPGFTTPVLIEFKDELIGYLRFKLAANRIRLGNKTGQINTIAAHFHKVYQTLNGQGLQGLWEEAVKELKRGWPSAYRRLMLNWQHQVSFCDRSLLEQQDIFRVSQRQRHRVFHKLANATSTFSEDQARNHISAFFLMLRRRASGETAPQESPPPVREVYLMPALDRYLCARDLRVNMIRKWARFIPLRMSNYLIKVYNEPVYWDSTHLVLNKLDHQRLGFAYYQKAMEVGRESEYSEMLLKKALYGFRRAEVEVPSKLMEKLVWA</sequence>
<dbReference type="AlphaFoldDB" id="A0A3B0VDQ2"/>
<organism evidence="1">
    <name type="scientific">hydrothermal vent metagenome</name>
    <dbReference type="NCBI Taxonomy" id="652676"/>
    <lineage>
        <taxon>unclassified sequences</taxon>
        <taxon>metagenomes</taxon>
        <taxon>ecological metagenomes</taxon>
    </lineage>
</organism>
<protein>
    <submittedName>
        <fullName evidence="1">Uncharacterized protein</fullName>
    </submittedName>
</protein>
<proteinExistence type="predicted"/>
<evidence type="ECO:0000313" key="1">
    <source>
        <dbReference type="EMBL" id="VAW41655.1"/>
    </source>
</evidence>